<dbReference type="GO" id="GO:0008168">
    <property type="term" value="F:methyltransferase activity"/>
    <property type="evidence" value="ECO:0007669"/>
    <property type="project" value="UniProtKB-KW"/>
</dbReference>
<keyword evidence="4" id="KW-0949">S-adenosyl-L-methionine</keyword>
<name>A0ABW1DKW2_9DEIO</name>
<dbReference type="SUPFAM" id="SSF53335">
    <property type="entry name" value="S-adenosyl-L-methionine-dependent methyltransferases"/>
    <property type="match status" value="1"/>
</dbReference>
<dbReference type="Proteomes" id="UP001595979">
    <property type="component" value="Unassembled WGS sequence"/>
</dbReference>
<comment type="similarity">
    <text evidence="1">Belongs to the N(4)/N(6)-methyltransferase family.</text>
</comment>
<organism evidence="6 7">
    <name type="scientific">Deinococcus petrolearius</name>
    <dbReference type="NCBI Taxonomy" id="1751295"/>
    <lineage>
        <taxon>Bacteria</taxon>
        <taxon>Thermotogati</taxon>
        <taxon>Deinococcota</taxon>
        <taxon>Deinococci</taxon>
        <taxon>Deinococcales</taxon>
        <taxon>Deinococcaceae</taxon>
        <taxon>Deinococcus</taxon>
    </lineage>
</organism>
<dbReference type="EC" id="2.1.1.-" evidence="6"/>
<dbReference type="PROSITE" id="PS00092">
    <property type="entry name" value="N6_MTASE"/>
    <property type="match status" value="1"/>
</dbReference>
<dbReference type="EMBL" id="JBHSOH010000020">
    <property type="protein sequence ID" value="MFC5849367.1"/>
    <property type="molecule type" value="Genomic_DNA"/>
</dbReference>
<keyword evidence="7" id="KW-1185">Reference proteome</keyword>
<sequence>MPTLDWIGKKAVLNYHNKVPYRQLAQVAGESQGDTDSGNLLVEGDNLEALQALLPAFEGQIKLIYIDPPYNTGNESWVYNDNVNSPEMRTWLAKVVGKESEDLSRQDKWLCMMYPRLQLLKRLLRPDGSLWMSLDDNSQHLGRMLLDEVFGAINFVSTVIWEKSDSPKMDADYFSPNHEYIFCYALNKPKFTVNKFANDEDDIPDHYDRTDEDGKIYYLKPLRAMGGQGDTQEARPTLHYELEAPDSTMVFPIRQDGSGGAWRWKKEKYEREKWRIEWNQGRNGWIPYYRIYAENMRPRPPETIWPHQEVGSGRTAKTQIKKAIKDAKAFDTPKPLGLIQRILQIATNPQGSPDSRGEIRPDIVLDSYAGSGTTGHAVLKQNAEDKGNRRFVLVQMADEGSPEAPKPIARPITAKRLKYAVEQHGGGFNFLTLGETLFEADGRIKEGIGYDALARYVFHVATGEAWNGQRDGPLLGRASNGVGVYLLYNGVLKDKHPQSGNVLTRDVLASLPATQPGDIVYGTACRLTASRLSQLGLIFRQIPYALKGGQ</sequence>
<dbReference type="PRINTS" id="PR00506">
    <property type="entry name" value="D21N6MTFRASE"/>
</dbReference>
<dbReference type="InterPro" id="IPR002052">
    <property type="entry name" value="DNA_methylase_N6_adenine_CS"/>
</dbReference>
<comment type="caution">
    <text evidence="6">The sequence shown here is derived from an EMBL/GenBank/DDBJ whole genome shotgun (WGS) entry which is preliminary data.</text>
</comment>
<keyword evidence="2 6" id="KW-0489">Methyltransferase</keyword>
<accession>A0ABW1DKW2</accession>
<dbReference type="Gene3D" id="3.40.50.150">
    <property type="entry name" value="Vaccinia Virus protein VP39"/>
    <property type="match status" value="1"/>
</dbReference>
<evidence type="ECO:0000259" key="5">
    <source>
        <dbReference type="Pfam" id="PF01555"/>
    </source>
</evidence>
<evidence type="ECO:0000313" key="6">
    <source>
        <dbReference type="EMBL" id="MFC5849367.1"/>
    </source>
</evidence>
<feature type="domain" description="DNA methylase N-4/N-6" evidence="5">
    <location>
        <begin position="61"/>
        <end position="383"/>
    </location>
</feature>
<evidence type="ECO:0000256" key="3">
    <source>
        <dbReference type="ARBA" id="ARBA00022679"/>
    </source>
</evidence>
<reference evidence="7" key="1">
    <citation type="journal article" date="2019" name="Int. J. Syst. Evol. Microbiol.">
        <title>The Global Catalogue of Microorganisms (GCM) 10K type strain sequencing project: providing services to taxonomists for standard genome sequencing and annotation.</title>
        <authorList>
            <consortium name="The Broad Institute Genomics Platform"/>
            <consortium name="The Broad Institute Genome Sequencing Center for Infectious Disease"/>
            <person name="Wu L."/>
            <person name="Ma J."/>
        </authorList>
    </citation>
    <scope>NUCLEOTIDE SEQUENCE [LARGE SCALE GENOMIC DNA]</scope>
    <source>
        <strain evidence="7">CGMCC 1.15053</strain>
    </source>
</reference>
<keyword evidence="3 6" id="KW-0808">Transferase</keyword>
<evidence type="ECO:0000256" key="2">
    <source>
        <dbReference type="ARBA" id="ARBA00022603"/>
    </source>
</evidence>
<dbReference type="RefSeq" id="WP_380050463.1">
    <property type="nucleotide sequence ID" value="NZ_JBHSOH010000020.1"/>
</dbReference>
<dbReference type="InterPro" id="IPR029063">
    <property type="entry name" value="SAM-dependent_MTases_sf"/>
</dbReference>
<gene>
    <name evidence="6" type="ORF">ACFPQ6_13725</name>
</gene>
<dbReference type="Pfam" id="PF01555">
    <property type="entry name" value="N6_N4_Mtase"/>
    <property type="match status" value="1"/>
</dbReference>
<dbReference type="InterPro" id="IPR002941">
    <property type="entry name" value="DNA_methylase_N4/N6"/>
</dbReference>
<dbReference type="GO" id="GO:0032259">
    <property type="term" value="P:methylation"/>
    <property type="evidence" value="ECO:0007669"/>
    <property type="project" value="UniProtKB-KW"/>
</dbReference>
<proteinExistence type="inferred from homology"/>
<dbReference type="InterPro" id="IPR002295">
    <property type="entry name" value="N4/N6-MTase_EcoPI_Mod-like"/>
</dbReference>
<protein>
    <submittedName>
        <fullName evidence="6">Site-specific DNA-methyltransferase</fullName>
        <ecNumber evidence="6">2.1.1.-</ecNumber>
    </submittedName>
</protein>
<evidence type="ECO:0000256" key="4">
    <source>
        <dbReference type="ARBA" id="ARBA00022691"/>
    </source>
</evidence>
<evidence type="ECO:0000313" key="7">
    <source>
        <dbReference type="Proteomes" id="UP001595979"/>
    </source>
</evidence>
<evidence type="ECO:0000256" key="1">
    <source>
        <dbReference type="ARBA" id="ARBA00006594"/>
    </source>
</evidence>